<comment type="caution">
    <text evidence="2">The sequence shown here is derived from an EMBL/GenBank/DDBJ whole genome shotgun (WGS) entry which is preliminary data.</text>
</comment>
<keyword evidence="3" id="KW-1185">Reference proteome</keyword>
<dbReference type="RefSeq" id="WP_075057676.1">
    <property type="nucleotide sequence ID" value="NZ_BMNY01000004.1"/>
</dbReference>
<dbReference type="PANTHER" id="PTHR38137:SF1">
    <property type="entry name" value="PRC-BARREL DOMAIN-CONTAINING PROTEIN"/>
    <property type="match status" value="1"/>
</dbReference>
<dbReference type="SUPFAM" id="SSF50346">
    <property type="entry name" value="PRC-barrel domain"/>
    <property type="match status" value="1"/>
</dbReference>
<evidence type="ECO:0000259" key="1">
    <source>
        <dbReference type="Pfam" id="PF05239"/>
    </source>
</evidence>
<reference evidence="2" key="2">
    <citation type="submission" date="2022-09" db="EMBL/GenBank/DDBJ databases">
        <authorList>
            <person name="Sun Q."/>
            <person name="Ohkuma M."/>
        </authorList>
    </citation>
    <scope>NUCLEOTIDE SEQUENCE</scope>
    <source>
        <strain evidence="2">JCM 13583</strain>
    </source>
</reference>
<accession>A0AA37BSM0</accession>
<evidence type="ECO:0000313" key="2">
    <source>
        <dbReference type="EMBL" id="GGM79333.1"/>
    </source>
</evidence>
<dbReference type="InterPro" id="IPR011033">
    <property type="entry name" value="PRC_barrel-like_sf"/>
</dbReference>
<gene>
    <name evidence="2" type="ORF">GCM10007108_16960</name>
</gene>
<feature type="domain" description="PRC-barrel" evidence="1">
    <location>
        <begin position="5"/>
        <end position="72"/>
    </location>
</feature>
<dbReference type="Proteomes" id="UP000632195">
    <property type="component" value="Unassembled WGS sequence"/>
</dbReference>
<dbReference type="PANTHER" id="PTHR38137">
    <property type="entry name" value="PRC-BARREL DOMAIN PROTEIN"/>
    <property type="match status" value="1"/>
</dbReference>
<reference evidence="2" key="1">
    <citation type="journal article" date="2014" name="Int. J. Syst. Evol. Microbiol.">
        <title>Complete genome sequence of Corynebacterium casei LMG S-19264T (=DSM 44701T), isolated from a smear-ripened cheese.</title>
        <authorList>
            <consortium name="US DOE Joint Genome Institute (JGI-PGF)"/>
            <person name="Walter F."/>
            <person name="Albersmeier A."/>
            <person name="Kalinowski J."/>
            <person name="Ruckert C."/>
        </authorList>
    </citation>
    <scope>NUCLEOTIDE SEQUENCE</scope>
    <source>
        <strain evidence="2">JCM 13583</strain>
    </source>
</reference>
<dbReference type="AlphaFoldDB" id="A0AA37BSM0"/>
<sequence length="83" mass="9252">MLSHVTDLIGMTVYTDKGIVVGNVDDLIVDIDGLRIYGLYISRTNSKLVEDGVAVSVPYGWIKAVGDVILLRRFPQYVRKPKD</sequence>
<dbReference type="InterPro" id="IPR027275">
    <property type="entry name" value="PRC-brl_dom"/>
</dbReference>
<dbReference type="EMBL" id="BMNY01000004">
    <property type="protein sequence ID" value="GGM79333.1"/>
    <property type="molecule type" value="Genomic_DNA"/>
</dbReference>
<evidence type="ECO:0000313" key="3">
    <source>
        <dbReference type="Proteomes" id="UP000632195"/>
    </source>
</evidence>
<protein>
    <recommendedName>
        <fullName evidence="1">PRC-barrel domain-containing protein</fullName>
    </recommendedName>
</protein>
<dbReference type="Gene3D" id="2.30.30.240">
    <property type="entry name" value="PRC-barrel domain"/>
    <property type="match status" value="1"/>
</dbReference>
<dbReference type="Pfam" id="PF05239">
    <property type="entry name" value="PRC"/>
    <property type="match status" value="1"/>
</dbReference>
<name>A0AA37BSM0_9ARCH</name>
<proteinExistence type="predicted"/>
<organism evidence="2 3">
    <name type="scientific">Thermogymnomonas acidicola</name>
    <dbReference type="NCBI Taxonomy" id="399579"/>
    <lineage>
        <taxon>Archaea</taxon>
        <taxon>Methanobacteriati</taxon>
        <taxon>Thermoplasmatota</taxon>
        <taxon>Thermoplasmata</taxon>
        <taxon>Thermoplasmatales</taxon>
        <taxon>Thermogymnomonas</taxon>
    </lineage>
</organism>